<dbReference type="RefSeq" id="WP_143116331.1">
    <property type="nucleotide sequence ID" value="NZ_FOFR01000018.1"/>
</dbReference>
<keyword evidence="2" id="KW-1185">Reference proteome</keyword>
<dbReference type="Proteomes" id="UP000199352">
    <property type="component" value="Unassembled WGS sequence"/>
</dbReference>
<evidence type="ECO:0000313" key="2">
    <source>
        <dbReference type="Proteomes" id="UP000199352"/>
    </source>
</evidence>
<protein>
    <submittedName>
        <fullName evidence="1">Uncharacterized protein</fullName>
    </submittedName>
</protein>
<dbReference type="STRING" id="402600.SAMN05216188_11849"/>
<evidence type="ECO:0000313" key="1">
    <source>
        <dbReference type="EMBL" id="SER95163.1"/>
    </source>
</evidence>
<name>A0A1H9TEX3_9PSEU</name>
<sequence length="149" mass="15267">MIWATVAEVRGYLDAGDIPAGTEDSAVQRMIDRCARTLGAKVLRWPVLDEETDRAADEEQRGHIVAAVAETVKARFEAQQLAQQLGGEGLTEVIAAGGSVTAGKLSVSGGSKSGGSGGAKIGRSADRVPVEAIEALLAANLLGGGVPSW</sequence>
<dbReference type="AlphaFoldDB" id="A0A1H9TEX3"/>
<organism evidence="1 2">
    <name type="scientific">Lentzea xinjiangensis</name>
    <dbReference type="NCBI Taxonomy" id="402600"/>
    <lineage>
        <taxon>Bacteria</taxon>
        <taxon>Bacillati</taxon>
        <taxon>Actinomycetota</taxon>
        <taxon>Actinomycetes</taxon>
        <taxon>Pseudonocardiales</taxon>
        <taxon>Pseudonocardiaceae</taxon>
        <taxon>Lentzea</taxon>
    </lineage>
</organism>
<reference evidence="2" key="1">
    <citation type="submission" date="2016-10" db="EMBL/GenBank/DDBJ databases">
        <authorList>
            <person name="Varghese N."/>
            <person name="Submissions S."/>
        </authorList>
    </citation>
    <scope>NUCLEOTIDE SEQUENCE [LARGE SCALE GENOMIC DNA]</scope>
    <source>
        <strain evidence="2">CGMCC 4.3525</strain>
    </source>
</reference>
<dbReference type="OrthoDB" id="9924215at2"/>
<accession>A0A1H9TEX3</accession>
<gene>
    <name evidence="1" type="ORF">SAMN05216188_11849</name>
</gene>
<proteinExistence type="predicted"/>
<dbReference type="EMBL" id="FOFR01000018">
    <property type="protein sequence ID" value="SER95163.1"/>
    <property type="molecule type" value="Genomic_DNA"/>
</dbReference>